<sequence length="81" mass="9230">MLQIFSQSRLCTNDALNGMEQQLMMKFKYALATDPTIYVSLIKKFWQTATVKTVDNGEQEITAIVDGNKFTVTEASVRRHL</sequence>
<evidence type="ECO:0000313" key="2">
    <source>
        <dbReference type="Proteomes" id="UP001151760"/>
    </source>
</evidence>
<comment type="caution">
    <text evidence="1">The sequence shown here is derived from an EMBL/GenBank/DDBJ whole genome shotgun (WGS) entry which is preliminary data.</text>
</comment>
<proteinExistence type="predicted"/>
<keyword evidence="2" id="KW-1185">Reference proteome</keyword>
<reference evidence="1" key="1">
    <citation type="journal article" date="2022" name="Int. J. Mol. Sci.">
        <title>Draft Genome of Tanacetum Coccineum: Genomic Comparison of Closely Related Tanacetum-Family Plants.</title>
        <authorList>
            <person name="Yamashiro T."/>
            <person name="Shiraishi A."/>
            <person name="Nakayama K."/>
            <person name="Satake H."/>
        </authorList>
    </citation>
    <scope>NUCLEOTIDE SEQUENCE</scope>
</reference>
<protein>
    <submittedName>
        <fullName evidence="1">Uncharacterized protein</fullName>
    </submittedName>
</protein>
<reference evidence="1" key="2">
    <citation type="submission" date="2022-01" db="EMBL/GenBank/DDBJ databases">
        <authorList>
            <person name="Yamashiro T."/>
            <person name="Shiraishi A."/>
            <person name="Satake H."/>
            <person name="Nakayama K."/>
        </authorList>
    </citation>
    <scope>NUCLEOTIDE SEQUENCE</scope>
</reference>
<organism evidence="1 2">
    <name type="scientific">Tanacetum coccineum</name>
    <dbReference type="NCBI Taxonomy" id="301880"/>
    <lineage>
        <taxon>Eukaryota</taxon>
        <taxon>Viridiplantae</taxon>
        <taxon>Streptophyta</taxon>
        <taxon>Embryophyta</taxon>
        <taxon>Tracheophyta</taxon>
        <taxon>Spermatophyta</taxon>
        <taxon>Magnoliopsida</taxon>
        <taxon>eudicotyledons</taxon>
        <taxon>Gunneridae</taxon>
        <taxon>Pentapetalae</taxon>
        <taxon>asterids</taxon>
        <taxon>campanulids</taxon>
        <taxon>Asterales</taxon>
        <taxon>Asteraceae</taxon>
        <taxon>Asteroideae</taxon>
        <taxon>Anthemideae</taxon>
        <taxon>Anthemidinae</taxon>
        <taxon>Tanacetum</taxon>
    </lineage>
</organism>
<name>A0ABQ5DH35_9ASTR</name>
<dbReference type="EMBL" id="BQNB010015110">
    <property type="protein sequence ID" value="GJT36129.1"/>
    <property type="molecule type" value="Genomic_DNA"/>
</dbReference>
<evidence type="ECO:0000313" key="1">
    <source>
        <dbReference type="EMBL" id="GJT36129.1"/>
    </source>
</evidence>
<accession>A0ABQ5DH35</accession>
<dbReference type="Proteomes" id="UP001151760">
    <property type="component" value="Unassembled WGS sequence"/>
</dbReference>
<gene>
    <name evidence="1" type="ORF">Tco_0926548</name>
</gene>